<keyword evidence="2" id="KW-1133">Transmembrane helix</keyword>
<comment type="caution">
    <text evidence="3">The sequence shown here is derived from an EMBL/GenBank/DDBJ whole genome shotgun (WGS) entry which is preliminary data.</text>
</comment>
<evidence type="ECO:0000313" key="4">
    <source>
        <dbReference type="Proteomes" id="UP001604277"/>
    </source>
</evidence>
<evidence type="ECO:0000256" key="2">
    <source>
        <dbReference type="SAM" id="Phobius"/>
    </source>
</evidence>
<keyword evidence="2" id="KW-0472">Membrane</keyword>
<evidence type="ECO:0000256" key="1">
    <source>
        <dbReference type="SAM" id="MobiDB-lite"/>
    </source>
</evidence>
<keyword evidence="4" id="KW-1185">Reference proteome</keyword>
<sequence>MIKAEKKSGATAKTTGPSPIEMVKQSQPEVLIGWPTDGLPLSVMGEPMVHRSSGTPTFVLVLEGTMTFAATSLKFVSFSFLSWIFIYFLEKGFEFWVGSVQSGVHLGSSVRIQLKIMWVVLALMAIPLIVQQRGSYMLGGKKKLYQEVKVLEFRDFEVGA</sequence>
<accession>A0ABD1SPS1</accession>
<proteinExistence type="predicted"/>
<keyword evidence="2" id="KW-0812">Transmembrane</keyword>
<feature type="region of interest" description="Disordered" evidence="1">
    <location>
        <begin position="1"/>
        <end position="20"/>
    </location>
</feature>
<dbReference type="EMBL" id="JBFOLJ010000010">
    <property type="protein sequence ID" value="KAL2502184.1"/>
    <property type="molecule type" value="Genomic_DNA"/>
</dbReference>
<dbReference type="Proteomes" id="UP001604277">
    <property type="component" value="Unassembled WGS sequence"/>
</dbReference>
<organism evidence="3 4">
    <name type="scientific">Forsythia ovata</name>
    <dbReference type="NCBI Taxonomy" id="205694"/>
    <lineage>
        <taxon>Eukaryota</taxon>
        <taxon>Viridiplantae</taxon>
        <taxon>Streptophyta</taxon>
        <taxon>Embryophyta</taxon>
        <taxon>Tracheophyta</taxon>
        <taxon>Spermatophyta</taxon>
        <taxon>Magnoliopsida</taxon>
        <taxon>eudicotyledons</taxon>
        <taxon>Gunneridae</taxon>
        <taxon>Pentapetalae</taxon>
        <taxon>asterids</taxon>
        <taxon>lamiids</taxon>
        <taxon>Lamiales</taxon>
        <taxon>Oleaceae</taxon>
        <taxon>Forsythieae</taxon>
        <taxon>Forsythia</taxon>
    </lineage>
</organism>
<gene>
    <name evidence="3" type="ORF">Fot_36032</name>
</gene>
<evidence type="ECO:0000313" key="3">
    <source>
        <dbReference type="EMBL" id="KAL2502184.1"/>
    </source>
</evidence>
<protein>
    <submittedName>
        <fullName evidence="3">Uncharacterized protein</fullName>
    </submittedName>
</protein>
<dbReference type="AlphaFoldDB" id="A0ABD1SPS1"/>
<feature type="transmembrane region" description="Helical" evidence="2">
    <location>
        <begin position="58"/>
        <end position="89"/>
    </location>
</feature>
<feature type="transmembrane region" description="Helical" evidence="2">
    <location>
        <begin position="112"/>
        <end position="130"/>
    </location>
</feature>
<reference evidence="4" key="1">
    <citation type="submission" date="2024-07" db="EMBL/GenBank/DDBJ databases">
        <title>Two chromosome-level genome assemblies of Korean endemic species Abeliophyllum distichum and Forsythia ovata (Oleaceae).</title>
        <authorList>
            <person name="Jang H."/>
        </authorList>
    </citation>
    <scope>NUCLEOTIDE SEQUENCE [LARGE SCALE GENOMIC DNA]</scope>
</reference>
<name>A0ABD1SPS1_9LAMI</name>